<dbReference type="SMART" id="SM00631">
    <property type="entry name" value="Zn_pept"/>
    <property type="match status" value="1"/>
</dbReference>
<feature type="active site" description="Proton donor/acceptor" evidence="7">
    <location>
        <position position="262"/>
    </location>
</feature>
<dbReference type="SUPFAM" id="SSF53187">
    <property type="entry name" value="Zn-dependent exopeptidases"/>
    <property type="match status" value="1"/>
</dbReference>
<evidence type="ECO:0000256" key="6">
    <source>
        <dbReference type="ARBA" id="ARBA00023049"/>
    </source>
</evidence>
<keyword evidence="4" id="KW-0378">Hydrolase</keyword>
<keyword evidence="6" id="KW-0482">Metalloprotease</keyword>
<dbReference type="InterPro" id="IPR000834">
    <property type="entry name" value="Peptidase_M14"/>
</dbReference>
<feature type="domain" description="Peptidase M14" evidence="8">
    <location>
        <begin position="6"/>
        <end position="295"/>
    </location>
</feature>
<evidence type="ECO:0000256" key="5">
    <source>
        <dbReference type="ARBA" id="ARBA00022833"/>
    </source>
</evidence>
<dbReference type="Pfam" id="PF00246">
    <property type="entry name" value="Peptidase_M14"/>
    <property type="match status" value="1"/>
</dbReference>
<dbReference type="Gene3D" id="3.40.630.10">
    <property type="entry name" value="Zn peptidases"/>
    <property type="match status" value="1"/>
</dbReference>
<dbReference type="Proteomes" id="UP000515860">
    <property type="component" value="Chromosome"/>
</dbReference>
<dbReference type="GO" id="GO:0006508">
    <property type="term" value="P:proteolysis"/>
    <property type="evidence" value="ECO:0007669"/>
    <property type="project" value="UniProtKB-KW"/>
</dbReference>
<dbReference type="PROSITE" id="PS52035">
    <property type="entry name" value="PEPTIDASE_M14"/>
    <property type="match status" value="1"/>
</dbReference>
<evidence type="ECO:0000259" key="8">
    <source>
        <dbReference type="PROSITE" id="PS52035"/>
    </source>
</evidence>
<comment type="cofactor">
    <cofactor evidence="1">
        <name>Zn(2+)</name>
        <dbReference type="ChEBI" id="CHEBI:29105"/>
    </cofactor>
</comment>
<accession>A0A7G9GFH5</accession>
<dbReference type="GO" id="GO:0004181">
    <property type="term" value="F:metallocarboxypeptidase activity"/>
    <property type="evidence" value="ECO:0007669"/>
    <property type="project" value="InterPro"/>
</dbReference>
<dbReference type="RefSeq" id="WP_118644572.1">
    <property type="nucleotide sequence ID" value="NZ_CP060635.1"/>
</dbReference>
<evidence type="ECO:0000256" key="4">
    <source>
        <dbReference type="ARBA" id="ARBA00022801"/>
    </source>
</evidence>
<reference evidence="9 10" key="1">
    <citation type="submission" date="2020-08" db="EMBL/GenBank/DDBJ databases">
        <authorList>
            <person name="Liu C."/>
            <person name="Sun Q."/>
        </authorList>
    </citation>
    <scope>NUCLEOTIDE SEQUENCE [LARGE SCALE GENOMIC DNA]</scope>
    <source>
        <strain evidence="9 10">NSJ-29</strain>
    </source>
</reference>
<organism evidence="9 10">
    <name type="scientific">Wansuia hejianensis</name>
    <dbReference type="NCBI Taxonomy" id="2763667"/>
    <lineage>
        <taxon>Bacteria</taxon>
        <taxon>Bacillati</taxon>
        <taxon>Bacillota</taxon>
        <taxon>Clostridia</taxon>
        <taxon>Lachnospirales</taxon>
        <taxon>Lachnospiraceae</taxon>
        <taxon>Wansuia</taxon>
    </lineage>
</organism>
<evidence type="ECO:0000256" key="1">
    <source>
        <dbReference type="ARBA" id="ARBA00001947"/>
    </source>
</evidence>
<dbReference type="EMBL" id="CP060635">
    <property type="protein sequence ID" value="QNM09557.1"/>
    <property type="molecule type" value="Genomic_DNA"/>
</dbReference>
<proteinExistence type="inferred from homology"/>
<sequence>MIALNQRYSYQDICTSMQILSECYNDFTICRIVGTSQDDRTIPMMRMGFGSQNLICTAGIHGRESVNPVLMLRMIEDYAQGFRFRQSIGGCDVSELLHRYSICFIPIVNPDGYEIATSGFDVISNPIYRRMARARNISSENWKYNARGVDINRNFPCKSYVQQQLYEYPGSESETQMLMRIFRDYETVAYLDFHSRGKIIYYYRNAMPNTYNQKCRQFARALQHVSGYALGRREEELLSKVSGGNSVHFYSELTGNPAITIETLPLDAPFPTSPSYQLDAYEEIKSIPLSMLASL</sequence>
<evidence type="ECO:0000256" key="3">
    <source>
        <dbReference type="ARBA" id="ARBA00022670"/>
    </source>
</evidence>
<keyword evidence="5" id="KW-0862">Zinc</keyword>
<dbReference type="KEGG" id="whj:H9Q79_04510"/>
<keyword evidence="10" id="KW-1185">Reference proteome</keyword>
<dbReference type="PANTHER" id="PTHR11705">
    <property type="entry name" value="PROTEASE FAMILY M14 CARBOXYPEPTIDASE A,B"/>
    <property type="match status" value="1"/>
</dbReference>
<gene>
    <name evidence="9" type="ORF">H9Q79_04510</name>
</gene>
<keyword evidence="3" id="KW-0645">Protease</keyword>
<dbReference type="GO" id="GO:0008270">
    <property type="term" value="F:zinc ion binding"/>
    <property type="evidence" value="ECO:0007669"/>
    <property type="project" value="InterPro"/>
</dbReference>
<evidence type="ECO:0000313" key="10">
    <source>
        <dbReference type="Proteomes" id="UP000515860"/>
    </source>
</evidence>
<dbReference type="AlphaFoldDB" id="A0A7G9GFH5"/>
<evidence type="ECO:0000256" key="7">
    <source>
        <dbReference type="PROSITE-ProRule" id="PRU01379"/>
    </source>
</evidence>
<evidence type="ECO:0000313" key="9">
    <source>
        <dbReference type="EMBL" id="QNM09557.1"/>
    </source>
</evidence>
<evidence type="ECO:0000256" key="2">
    <source>
        <dbReference type="ARBA" id="ARBA00005988"/>
    </source>
</evidence>
<dbReference type="PANTHER" id="PTHR11705:SF143">
    <property type="entry name" value="SLL0236 PROTEIN"/>
    <property type="match status" value="1"/>
</dbReference>
<protein>
    <recommendedName>
        <fullName evidence="8">Peptidase M14 domain-containing protein</fullName>
    </recommendedName>
</protein>
<dbReference type="GO" id="GO:0005615">
    <property type="term" value="C:extracellular space"/>
    <property type="evidence" value="ECO:0007669"/>
    <property type="project" value="TreeGrafter"/>
</dbReference>
<comment type="similarity">
    <text evidence="2 7">Belongs to the peptidase M14 family.</text>
</comment>
<name>A0A7G9GFH5_9FIRM</name>